<comment type="caution">
    <text evidence="3">The sequence shown here is derived from an EMBL/GenBank/DDBJ whole genome shotgun (WGS) entry which is preliminary data.</text>
</comment>
<organism evidence="3 4">
    <name type="scientific">Candidatus Halobonum tyrrellensis G22</name>
    <dbReference type="NCBI Taxonomy" id="1324957"/>
    <lineage>
        <taxon>Archaea</taxon>
        <taxon>Methanobacteriati</taxon>
        <taxon>Methanobacteriota</taxon>
        <taxon>Stenosarchaea group</taxon>
        <taxon>Halobacteria</taxon>
        <taxon>Halobacteriales</taxon>
        <taxon>Haloferacaceae</taxon>
        <taxon>Candidatus Halobonum</taxon>
    </lineage>
</organism>
<dbReference type="RefSeq" id="WP_023393584.1">
    <property type="nucleotide sequence ID" value="NZ_ASGZ01000013.1"/>
</dbReference>
<dbReference type="Pfam" id="PF04982">
    <property type="entry name" value="TM_HPP"/>
    <property type="match status" value="1"/>
</dbReference>
<sequence>MSSGRRIAVESVGAGALLAVAGALAWVTGRPLVFPSLGPSAYVLATDAESTTASRVLGGHAVGVVAGLVSYHALAGGAFALAAHPPADPAAARLAVSAVCAVGLTTAGTAAARVRHTPACATTLIVALGLLSTPADALVVGVGVTALYLSAVAGRRALGVARARGRSGTAKPPADEGRT</sequence>
<dbReference type="AlphaFoldDB" id="V4J1Q6"/>
<feature type="domain" description="HPP transmembrane region" evidence="2">
    <location>
        <begin position="5"/>
        <end position="153"/>
    </location>
</feature>
<feature type="transmembrane region" description="Helical" evidence="1">
    <location>
        <begin position="124"/>
        <end position="149"/>
    </location>
</feature>
<keyword evidence="4" id="KW-1185">Reference proteome</keyword>
<dbReference type="STRING" id="1324957.K933_04971"/>
<dbReference type="PATRIC" id="fig|1324957.4.peg.1009"/>
<evidence type="ECO:0000256" key="1">
    <source>
        <dbReference type="SAM" id="Phobius"/>
    </source>
</evidence>
<dbReference type="Proteomes" id="UP000017840">
    <property type="component" value="Unassembled WGS sequence"/>
</dbReference>
<keyword evidence="1" id="KW-0472">Membrane</keyword>
<name>V4J1Q6_9EURY</name>
<feature type="transmembrane region" description="Helical" evidence="1">
    <location>
        <begin position="61"/>
        <end position="82"/>
    </location>
</feature>
<evidence type="ECO:0000313" key="3">
    <source>
        <dbReference type="EMBL" id="ESP89342.1"/>
    </source>
</evidence>
<keyword evidence="1" id="KW-0812">Transmembrane</keyword>
<dbReference type="eggNOG" id="arCOG06321">
    <property type="taxonomic scope" value="Archaea"/>
</dbReference>
<feature type="transmembrane region" description="Helical" evidence="1">
    <location>
        <begin position="94"/>
        <end position="112"/>
    </location>
</feature>
<accession>V4J1Q6</accession>
<proteinExistence type="predicted"/>
<dbReference type="InterPro" id="IPR058581">
    <property type="entry name" value="TM_HPP"/>
</dbReference>
<protein>
    <recommendedName>
        <fullName evidence="2">HPP transmembrane region domain-containing protein</fullName>
    </recommendedName>
</protein>
<dbReference type="EMBL" id="ASGZ01000013">
    <property type="protein sequence ID" value="ESP89342.1"/>
    <property type="molecule type" value="Genomic_DNA"/>
</dbReference>
<keyword evidence="1" id="KW-1133">Transmembrane helix</keyword>
<evidence type="ECO:0000259" key="2">
    <source>
        <dbReference type="Pfam" id="PF04982"/>
    </source>
</evidence>
<reference evidence="3 4" key="1">
    <citation type="journal article" date="2013" name="Genome Announc.">
        <title>Draft Genome Sequence of 'Candidatus Halobonum tyrrellensis' Strain G22, Isolated from the Hypersaline Waters of Lake Tyrrell, Australia.</title>
        <authorList>
            <person name="Ugalde J.A."/>
            <person name="Narasingarao P."/>
            <person name="Kuo S."/>
            <person name="Podell S."/>
            <person name="Allen E.E."/>
        </authorList>
    </citation>
    <scope>NUCLEOTIDE SEQUENCE [LARGE SCALE GENOMIC DNA]</scope>
    <source>
        <strain evidence="3 4">G22</strain>
    </source>
</reference>
<evidence type="ECO:0000313" key="4">
    <source>
        <dbReference type="Proteomes" id="UP000017840"/>
    </source>
</evidence>
<gene>
    <name evidence="3" type="ORF">K933_04971</name>
</gene>